<feature type="non-terminal residue" evidence="1">
    <location>
        <position position="145"/>
    </location>
</feature>
<proteinExistence type="predicted"/>
<name>X1BSS8_9ZZZZ</name>
<evidence type="ECO:0000313" key="1">
    <source>
        <dbReference type="EMBL" id="GAG98120.1"/>
    </source>
</evidence>
<dbReference type="AlphaFoldDB" id="X1BSS8"/>
<organism evidence="1">
    <name type="scientific">marine sediment metagenome</name>
    <dbReference type="NCBI Taxonomy" id="412755"/>
    <lineage>
        <taxon>unclassified sequences</taxon>
        <taxon>metagenomes</taxon>
        <taxon>ecological metagenomes</taxon>
    </lineage>
</organism>
<gene>
    <name evidence="1" type="ORF">S01H4_39281</name>
</gene>
<reference evidence="1" key="1">
    <citation type="journal article" date="2014" name="Front. Microbiol.">
        <title>High frequency of phylogenetically diverse reductive dehalogenase-homologous genes in deep subseafloor sedimentary metagenomes.</title>
        <authorList>
            <person name="Kawai M."/>
            <person name="Futagami T."/>
            <person name="Toyoda A."/>
            <person name="Takaki Y."/>
            <person name="Nishi S."/>
            <person name="Hori S."/>
            <person name="Arai W."/>
            <person name="Tsubouchi T."/>
            <person name="Morono Y."/>
            <person name="Uchiyama I."/>
            <person name="Ito T."/>
            <person name="Fujiyama A."/>
            <person name="Inagaki F."/>
            <person name="Takami H."/>
        </authorList>
    </citation>
    <scope>NUCLEOTIDE SEQUENCE</scope>
    <source>
        <strain evidence="1">Expedition CK06-06</strain>
    </source>
</reference>
<protein>
    <submittedName>
        <fullName evidence="1">Uncharacterized protein</fullName>
    </submittedName>
</protein>
<accession>X1BSS8</accession>
<sequence>MNPIYDPEKDIKLPYKYTPRWYQTPFFKALERGYKRFDLVWHRRAGKDISIMNATATAMGGKWIKPDGEIVKLAKYAEIGTYYYFFPTFAQGKKVIWDGTTKGGIRFLDFIPEKLRYQTWNDEMKIRLNNGSLFQIIGTDNFDAI</sequence>
<dbReference type="EMBL" id="BART01021261">
    <property type="protein sequence ID" value="GAG98120.1"/>
    <property type="molecule type" value="Genomic_DNA"/>
</dbReference>
<comment type="caution">
    <text evidence="1">The sequence shown here is derived from an EMBL/GenBank/DDBJ whole genome shotgun (WGS) entry which is preliminary data.</text>
</comment>